<keyword evidence="4" id="KW-1185">Reference proteome</keyword>
<reference evidence="3 4" key="1">
    <citation type="journal article" date="2015" name="Genome Biol. Evol.">
        <title>Comparative Genomics of a Bacterivorous Green Alga Reveals Evolutionary Causalities and Consequences of Phago-Mixotrophic Mode of Nutrition.</title>
        <authorList>
            <person name="Burns J.A."/>
            <person name="Paasch A."/>
            <person name="Narechania A."/>
            <person name="Kim E."/>
        </authorList>
    </citation>
    <scope>NUCLEOTIDE SEQUENCE [LARGE SCALE GENOMIC DNA]</scope>
    <source>
        <strain evidence="3 4">PLY_AMNH</strain>
    </source>
</reference>
<feature type="region of interest" description="Disordered" evidence="1">
    <location>
        <begin position="1"/>
        <end position="87"/>
    </location>
</feature>
<evidence type="ECO:0000313" key="4">
    <source>
        <dbReference type="Proteomes" id="UP001190700"/>
    </source>
</evidence>
<dbReference type="SMART" id="SM00240">
    <property type="entry name" value="FHA"/>
    <property type="match status" value="1"/>
</dbReference>
<evidence type="ECO:0000259" key="2">
    <source>
        <dbReference type="PROSITE" id="PS50006"/>
    </source>
</evidence>
<feature type="compositionally biased region" description="Basic and acidic residues" evidence="1">
    <location>
        <begin position="59"/>
        <end position="73"/>
    </location>
</feature>
<feature type="compositionally biased region" description="Pro residues" evidence="1">
    <location>
        <begin position="145"/>
        <end position="162"/>
    </location>
</feature>
<dbReference type="PROSITE" id="PS50006">
    <property type="entry name" value="FHA_DOMAIN"/>
    <property type="match status" value="1"/>
</dbReference>
<organism evidence="3 4">
    <name type="scientific">Cymbomonas tetramitiformis</name>
    <dbReference type="NCBI Taxonomy" id="36881"/>
    <lineage>
        <taxon>Eukaryota</taxon>
        <taxon>Viridiplantae</taxon>
        <taxon>Chlorophyta</taxon>
        <taxon>Pyramimonadophyceae</taxon>
        <taxon>Pyramimonadales</taxon>
        <taxon>Pyramimonadaceae</taxon>
        <taxon>Cymbomonas</taxon>
    </lineage>
</organism>
<dbReference type="EMBL" id="LGRX02023462">
    <property type="protein sequence ID" value="KAK3254536.1"/>
    <property type="molecule type" value="Genomic_DNA"/>
</dbReference>
<gene>
    <name evidence="3" type="ORF">CYMTET_36251</name>
</gene>
<dbReference type="Gene3D" id="2.60.200.20">
    <property type="match status" value="1"/>
</dbReference>
<proteinExistence type="predicted"/>
<evidence type="ECO:0000256" key="1">
    <source>
        <dbReference type="SAM" id="MobiDB-lite"/>
    </source>
</evidence>
<feature type="region of interest" description="Disordered" evidence="1">
    <location>
        <begin position="137"/>
        <end position="177"/>
    </location>
</feature>
<comment type="caution">
    <text evidence="3">The sequence shown here is derived from an EMBL/GenBank/DDBJ whole genome shotgun (WGS) entry which is preliminary data.</text>
</comment>
<sequence length="199" mass="21558">MSSTPPEDSESFPATQVQETQVEECEEPYSPSPERPQPWAQIIFKNGREPQELLANPPNEDRGGGVPKDEYQIGRHPSNTVTVQDPRVSTRHCCISRTEKEIVPGSNLSQSQVTLQDLSTNGTWVNGQRLKKHESRLLNSGAGPTPSPSHGPPAWISPPPVSLPGEPSAPIDSRIQEPAARLGRAVIGSKSLLHVSAAR</sequence>
<protein>
    <recommendedName>
        <fullName evidence="2">FHA domain-containing protein</fullName>
    </recommendedName>
</protein>
<feature type="domain" description="FHA" evidence="2">
    <location>
        <begin position="71"/>
        <end position="130"/>
    </location>
</feature>
<dbReference type="Pfam" id="PF00498">
    <property type="entry name" value="FHA"/>
    <property type="match status" value="1"/>
</dbReference>
<dbReference type="Proteomes" id="UP001190700">
    <property type="component" value="Unassembled WGS sequence"/>
</dbReference>
<evidence type="ECO:0000313" key="3">
    <source>
        <dbReference type="EMBL" id="KAK3254536.1"/>
    </source>
</evidence>
<dbReference type="InterPro" id="IPR008984">
    <property type="entry name" value="SMAD_FHA_dom_sf"/>
</dbReference>
<accession>A0AAE0CGA7</accession>
<dbReference type="AlphaFoldDB" id="A0AAE0CGA7"/>
<dbReference type="InterPro" id="IPR000253">
    <property type="entry name" value="FHA_dom"/>
</dbReference>
<name>A0AAE0CGA7_9CHLO</name>
<dbReference type="SUPFAM" id="SSF49879">
    <property type="entry name" value="SMAD/FHA domain"/>
    <property type="match status" value="1"/>
</dbReference>